<comment type="caution">
    <text evidence="1">The sequence shown here is derived from an EMBL/GenBank/DDBJ whole genome shotgun (WGS) entry which is preliminary data.</text>
</comment>
<organism evidence="1 2">
    <name type="scientific">Cryptotermes secundus</name>
    <dbReference type="NCBI Taxonomy" id="105785"/>
    <lineage>
        <taxon>Eukaryota</taxon>
        <taxon>Metazoa</taxon>
        <taxon>Ecdysozoa</taxon>
        <taxon>Arthropoda</taxon>
        <taxon>Hexapoda</taxon>
        <taxon>Insecta</taxon>
        <taxon>Pterygota</taxon>
        <taxon>Neoptera</taxon>
        <taxon>Polyneoptera</taxon>
        <taxon>Dictyoptera</taxon>
        <taxon>Blattodea</taxon>
        <taxon>Blattoidea</taxon>
        <taxon>Termitoidae</taxon>
        <taxon>Kalotermitidae</taxon>
        <taxon>Cryptotermitinae</taxon>
        <taxon>Cryptotermes</taxon>
    </lineage>
</organism>
<dbReference type="OrthoDB" id="2266637at2759"/>
<keyword evidence="2" id="KW-1185">Reference proteome</keyword>
<proteinExistence type="predicted"/>
<name>A0A2J7PM47_9NEOP</name>
<reference evidence="1 2" key="1">
    <citation type="submission" date="2017-12" db="EMBL/GenBank/DDBJ databases">
        <title>Hemimetabolous genomes reveal molecular basis of termite eusociality.</title>
        <authorList>
            <person name="Harrison M.C."/>
            <person name="Jongepier E."/>
            <person name="Robertson H.M."/>
            <person name="Arning N."/>
            <person name="Bitard-Feildel T."/>
            <person name="Chao H."/>
            <person name="Childers C.P."/>
            <person name="Dinh H."/>
            <person name="Doddapaneni H."/>
            <person name="Dugan S."/>
            <person name="Gowin J."/>
            <person name="Greiner C."/>
            <person name="Han Y."/>
            <person name="Hu H."/>
            <person name="Hughes D.S.T."/>
            <person name="Huylmans A.-K."/>
            <person name="Kemena C."/>
            <person name="Kremer L.P.M."/>
            <person name="Lee S.L."/>
            <person name="Lopez-Ezquerra A."/>
            <person name="Mallet L."/>
            <person name="Monroy-Kuhn J.M."/>
            <person name="Moser A."/>
            <person name="Murali S.C."/>
            <person name="Muzny D.M."/>
            <person name="Otani S."/>
            <person name="Piulachs M.-D."/>
            <person name="Poelchau M."/>
            <person name="Qu J."/>
            <person name="Schaub F."/>
            <person name="Wada-Katsumata A."/>
            <person name="Worley K.C."/>
            <person name="Xie Q."/>
            <person name="Ylla G."/>
            <person name="Poulsen M."/>
            <person name="Gibbs R.A."/>
            <person name="Schal C."/>
            <person name="Richards S."/>
            <person name="Belles X."/>
            <person name="Korb J."/>
            <person name="Bornberg-Bauer E."/>
        </authorList>
    </citation>
    <scope>NUCLEOTIDE SEQUENCE [LARGE SCALE GENOMIC DNA]</scope>
    <source>
        <tissue evidence="1">Whole body</tissue>
    </source>
</reference>
<gene>
    <name evidence="1" type="ORF">B7P43_G02982</name>
</gene>
<dbReference type="EMBL" id="NEVH01024421">
    <property type="protein sequence ID" value="PNF17397.1"/>
    <property type="molecule type" value="Genomic_DNA"/>
</dbReference>
<protein>
    <submittedName>
        <fullName evidence="1">Uncharacterized protein</fullName>
    </submittedName>
</protein>
<accession>A0A2J7PM47</accession>
<evidence type="ECO:0000313" key="2">
    <source>
        <dbReference type="Proteomes" id="UP000235965"/>
    </source>
</evidence>
<sequence length="76" mass="8898">MEEAYIHSSHTTPYAWSDDPSRDYFPVSKGQRPIVIHAGGDQGFIPNAYVRFKSHQKTGDYHSDMNYTNYEKWLKE</sequence>
<dbReference type="InParanoid" id="A0A2J7PM47"/>
<dbReference type="Proteomes" id="UP000235965">
    <property type="component" value="Unassembled WGS sequence"/>
</dbReference>
<dbReference type="AlphaFoldDB" id="A0A2J7PM47"/>
<evidence type="ECO:0000313" key="1">
    <source>
        <dbReference type="EMBL" id="PNF17397.1"/>
    </source>
</evidence>